<gene>
    <name evidence="2" type="ORF">J2S70_001025</name>
</gene>
<feature type="transmembrane region" description="Helical" evidence="1">
    <location>
        <begin position="30"/>
        <end position="50"/>
    </location>
</feature>
<keyword evidence="1" id="KW-0812">Transmembrane</keyword>
<evidence type="ECO:0000313" key="3">
    <source>
        <dbReference type="Proteomes" id="UP001243212"/>
    </source>
</evidence>
<dbReference type="RefSeq" id="WP_307682668.1">
    <property type="nucleotide sequence ID" value="NZ_JAUSQX010000001.1"/>
</dbReference>
<dbReference type="Pfam" id="PF06168">
    <property type="entry name" value="DUF981"/>
    <property type="match status" value="1"/>
</dbReference>
<feature type="transmembrane region" description="Helical" evidence="1">
    <location>
        <begin position="150"/>
        <end position="172"/>
    </location>
</feature>
<keyword evidence="3" id="KW-1185">Reference proteome</keyword>
<accession>A0ABT9NHF6</accession>
<keyword evidence="1" id="KW-1133">Transmembrane helix</keyword>
<evidence type="ECO:0000256" key="1">
    <source>
        <dbReference type="SAM" id="Phobius"/>
    </source>
</evidence>
<dbReference type="EMBL" id="JAUSQX010000001">
    <property type="protein sequence ID" value="MDP9806443.1"/>
    <property type="molecule type" value="Genomic_DNA"/>
</dbReference>
<evidence type="ECO:0000313" key="2">
    <source>
        <dbReference type="EMBL" id="MDP9806443.1"/>
    </source>
</evidence>
<protein>
    <submittedName>
        <fullName evidence="2">Membrane protein</fullName>
    </submittedName>
</protein>
<comment type="caution">
    <text evidence="2">The sequence shown here is derived from an EMBL/GenBank/DDBJ whole genome shotgun (WGS) entry which is preliminary data.</text>
</comment>
<keyword evidence="1" id="KW-0472">Membrane</keyword>
<feature type="transmembrane region" description="Helical" evidence="1">
    <location>
        <begin position="70"/>
        <end position="92"/>
    </location>
</feature>
<sequence length="262" mass="28649">MFFTERQDSFEDFMRGLESPGLIDWAAMPTYNTIMALAAGTGLVMVAMFIRDFARVRKGEDNSFVNTNGYATGFLVVGIIQFLTGLHMTVTWPLAEGGFAYDNIIFGETTLAFGTLLIIAGIFLWKKGPELLSAPDPTVSTMSTLKPVSIFVGGLGLALFAVTLAGLVYQLYAAPPQEPVSGFFAPYPWFEAIFLSALFFIVGLGAFLFPIAVFRTAESKIATTGEGLWKTIFWLWIVGGVIFGLFGAMNFYTHIGFIINTQ</sequence>
<dbReference type="InterPro" id="IPR009324">
    <property type="entry name" value="DUF981"/>
</dbReference>
<name>A0ABT9NHF6_9ACTO</name>
<feature type="transmembrane region" description="Helical" evidence="1">
    <location>
        <begin position="104"/>
        <end position="125"/>
    </location>
</feature>
<reference evidence="2 3" key="1">
    <citation type="submission" date="2023-07" db="EMBL/GenBank/DDBJ databases">
        <title>Sequencing the genomes of 1000 actinobacteria strains.</title>
        <authorList>
            <person name="Klenk H.-P."/>
        </authorList>
    </citation>
    <scope>NUCLEOTIDE SEQUENCE [LARGE SCALE GENOMIC DNA]</scope>
    <source>
        <strain evidence="2 3">DSM 17163</strain>
    </source>
</reference>
<proteinExistence type="predicted"/>
<feature type="transmembrane region" description="Helical" evidence="1">
    <location>
        <begin position="233"/>
        <end position="259"/>
    </location>
</feature>
<dbReference type="Proteomes" id="UP001243212">
    <property type="component" value="Unassembled WGS sequence"/>
</dbReference>
<feature type="transmembrane region" description="Helical" evidence="1">
    <location>
        <begin position="192"/>
        <end position="213"/>
    </location>
</feature>
<organism evidence="2 3">
    <name type="scientific">Trueperella bonasi</name>
    <dbReference type="NCBI Taxonomy" id="312286"/>
    <lineage>
        <taxon>Bacteria</taxon>
        <taxon>Bacillati</taxon>
        <taxon>Actinomycetota</taxon>
        <taxon>Actinomycetes</taxon>
        <taxon>Actinomycetales</taxon>
        <taxon>Actinomycetaceae</taxon>
        <taxon>Trueperella</taxon>
    </lineage>
</organism>